<organism evidence="2 3">
    <name type="scientific">Asanoa iriomotensis</name>
    <dbReference type="NCBI Taxonomy" id="234613"/>
    <lineage>
        <taxon>Bacteria</taxon>
        <taxon>Bacillati</taxon>
        <taxon>Actinomycetota</taxon>
        <taxon>Actinomycetes</taxon>
        <taxon>Micromonosporales</taxon>
        <taxon>Micromonosporaceae</taxon>
        <taxon>Asanoa</taxon>
    </lineage>
</organism>
<dbReference type="EMBL" id="BONC01000009">
    <property type="protein sequence ID" value="GIF55747.1"/>
    <property type="molecule type" value="Genomic_DNA"/>
</dbReference>
<dbReference type="Proteomes" id="UP000624325">
    <property type="component" value="Unassembled WGS sequence"/>
</dbReference>
<feature type="region of interest" description="Disordered" evidence="1">
    <location>
        <begin position="134"/>
        <end position="160"/>
    </location>
</feature>
<keyword evidence="3" id="KW-1185">Reference proteome</keyword>
<comment type="caution">
    <text evidence="2">The sequence shown here is derived from an EMBL/GenBank/DDBJ whole genome shotgun (WGS) entry which is preliminary data.</text>
</comment>
<accession>A0ABQ4BZ08</accession>
<evidence type="ECO:0000313" key="2">
    <source>
        <dbReference type="EMBL" id="GIF55747.1"/>
    </source>
</evidence>
<gene>
    <name evidence="2" type="ORF">Air01nite_18420</name>
</gene>
<evidence type="ECO:0000313" key="3">
    <source>
        <dbReference type="Proteomes" id="UP000624325"/>
    </source>
</evidence>
<proteinExistence type="predicted"/>
<protein>
    <submittedName>
        <fullName evidence="2">Uncharacterized protein</fullName>
    </submittedName>
</protein>
<name>A0ABQ4BZ08_9ACTN</name>
<sequence length="160" mass="16814">MTPGWKGSSPTVAADALAANPMDRSNDMPHVSAKGFLSIFAISLNGQTKKTSDEISVRENLSGLSQDVKIKWPLCSKWNARGQPHRMAPHGLVPGTPHGTPGTLAGPLPPGRFLSAAGDRDGNDPDRPARVRYRRGGSCPPPVTGTGWPVMPVSSCSHGS</sequence>
<feature type="compositionally biased region" description="Low complexity" evidence="1">
    <location>
        <begin position="89"/>
        <end position="106"/>
    </location>
</feature>
<feature type="region of interest" description="Disordered" evidence="1">
    <location>
        <begin position="83"/>
        <end position="107"/>
    </location>
</feature>
<reference evidence="2 3" key="1">
    <citation type="submission" date="2021-01" db="EMBL/GenBank/DDBJ databases">
        <title>Whole genome shotgun sequence of Asanoa iriomotensis NBRC 100142.</title>
        <authorList>
            <person name="Komaki H."/>
            <person name="Tamura T."/>
        </authorList>
    </citation>
    <scope>NUCLEOTIDE SEQUENCE [LARGE SCALE GENOMIC DNA]</scope>
    <source>
        <strain evidence="2 3">NBRC 100142</strain>
    </source>
</reference>
<evidence type="ECO:0000256" key="1">
    <source>
        <dbReference type="SAM" id="MobiDB-lite"/>
    </source>
</evidence>